<organism evidence="2 3">
    <name type="scientific">Streptomyces griseoviridis</name>
    <dbReference type="NCBI Taxonomy" id="45398"/>
    <lineage>
        <taxon>Bacteria</taxon>
        <taxon>Bacillati</taxon>
        <taxon>Actinomycetota</taxon>
        <taxon>Actinomycetes</taxon>
        <taxon>Kitasatosporales</taxon>
        <taxon>Streptomycetaceae</taxon>
        <taxon>Streptomyces</taxon>
    </lineage>
</organism>
<dbReference type="EMBL" id="JAURUD010000001">
    <property type="protein sequence ID" value="MDP9684842.1"/>
    <property type="molecule type" value="Genomic_DNA"/>
</dbReference>
<evidence type="ECO:0000256" key="1">
    <source>
        <dbReference type="SAM" id="MobiDB-lite"/>
    </source>
</evidence>
<comment type="caution">
    <text evidence="2">The sequence shown here is derived from an EMBL/GenBank/DDBJ whole genome shotgun (WGS) entry which is preliminary data.</text>
</comment>
<accession>A0ABT9LMU6</accession>
<keyword evidence="3" id="KW-1185">Reference proteome</keyword>
<evidence type="ECO:0000313" key="3">
    <source>
        <dbReference type="Proteomes" id="UP001231675"/>
    </source>
</evidence>
<reference evidence="2 3" key="1">
    <citation type="submission" date="2023-07" db="EMBL/GenBank/DDBJ databases">
        <title>Sequencing the genomes of 1000 actinobacteria strains.</title>
        <authorList>
            <person name="Klenk H.-P."/>
        </authorList>
    </citation>
    <scope>NUCLEOTIDE SEQUENCE [LARGE SCALE GENOMIC DNA]</scope>
    <source>
        <strain evidence="2 3">DSM 40229</strain>
    </source>
</reference>
<evidence type="ECO:0000313" key="2">
    <source>
        <dbReference type="EMBL" id="MDP9684842.1"/>
    </source>
</evidence>
<feature type="compositionally biased region" description="Basic and acidic residues" evidence="1">
    <location>
        <begin position="161"/>
        <end position="171"/>
    </location>
</feature>
<dbReference type="GeneID" id="91554322"/>
<feature type="region of interest" description="Disordered" evidence="1">
    <location>
        <begin position="156"/>
        <end position="178"/>
    </location>
</feature>
<feature type="compositionally biased region" description="Low complexity" evidence="1">
    <location>
        <begin position="491"/>
        <end position="503"/>
    </location>
</feature>
<name>A0ABT9LMU6_STRGD</name>
<proteinExistence type="predicted"/>
<feature type="region of interest" description="Disordered" evidence="1">
    <location>
        <begin position="480"/>
        <end position="503"/>
    </location>
</feature>
<sequence>MAHHFTESRPPLLVDLRDQRLPAAETGDYEAELAHRWAPAAGADAGSGTAPGEYPLTPVTHSFTVTAARRCLPPDAVHTVNPPDGASGLYHGVLPHITLSRASLPWDRALSSSRSVPFTEDSGTPRTPWLALLVFAAGELPADPGAEGLRLRHTRTAGTRPAREEVQRPDLEGGDADEDAWYTIDVPPDVFTKVAPRLEELRYLAHSRIVRTVKSAAPWYGRREELREGTFAVVLGNRLPRGDGRYVAHLVSLEGWEKRLPPADAGDKPLRLFSLHAWTFGNRPAASRAGFEQTLRDLVRCAEQDPHRLDLVLHASGKKANTPGADTPLSSDPWPPSGRLKHGYVPVRYQTHSGEVMPAWYRGPLTPFTPKPLPTPDGGGARRFRSAEQCHIFIDEQGVFDISYAAAWSLGRALALADPELAAQVDRARTHGWEDLRAAAAYLRLHPRADREALARHLESRSGPARFASVLRQGLLEHLAGGDRTDDGDDPAATAAAHSPATDARPAHGRLLSAWREPRVREVIRTRMARTLVPAEVDEYTQDLSLLCPPAPEDDLDAYVPAGTGLTWPALLPRVPFCYLVPDRGMLLDPVPPAGRPQSCPGPLDDGFEGLGRDGLRLFTVDADWLKCLQDGALSVGIGTALDEELTDGLSQALPVSTTPLTGLLLSTRLLSDYPDLIVEASGTTAALRRDMTGDVLMMLFAGVPGSLTFREPGHGIHFGSAGSPDRPAIGLRRCTVRESIHKGTPDPGNGQVFGTKLTLDDTHLRTPVSGGRLREVLDLGSGTKNGTGLLSDLSTELRKKQHHGDTFPDTLSPGQFALQLLRSPLTLDLTRRTKDGDPR</sequence>
<gene>
    <name evidence="2" type="ORF">J2S47_005344</name>
</gene>
<feature type="region of interest" description="Disordered" evidence="1">
    <location>
        <begin position="317"/>
        <end position="337"/>
    </location>
</feature>
<dbReference type="Proteomes" id="UP001231675">
    <property type="component" value="Unassembled WGS sequence"/>
</dbReference>
<dbReference type="RefSeq" id="WP_189423501.1">
    <property type="nucleotide sequence ID" value="NZ_BMSM01000030.1"/>
</dbReference>
<protein>
    <submittedName>
        <fullName evidence="2">Uncharacterized protein</fullName>
    </submittedName>
</protein>